<feature type="compositionally biased region" description="Low complexity" evidence="1">
    <location>
        <begin position="159"/>
        <end position="212"/>
    </location>
</feature>
<protein>
    <submittedName>
        <fullName evidence="2">Uncharacterized protein</fullName>
    </submittedName>
</protein>
<name>U6LB44_9EIME</name>
<dbReference type="OrthoDB" id="20105at2759"/>
<dbReference type="EMBL" id="HG710198">
    <property type="protein sequence ID" value="CDJ45794.1"/>
    <property type="molecule type" value="Genomic_DNA"/>
</dbReference>
<dbReference type="AlphaFoldDB" id="U6LB44"/>
<organism evidence="2 3">
    <name type="scientific">Eimeria brunetti</name>
    <dbReference type="NCBI Taxonomy" id="51314"/>
    <lineage>
        <taxon>Eukaryota</taxon>
        <taxon>Sar</taxon>
        <taxon>Alveolata</taxon>
        <taxon>Apicomplexa</taxon>
        <taxon>Conoidasida</taxon>
        <taxon>Coccidia</taxon>
        <taxon>Eucoccidiorida</taxon>
        <taxon>Eimeriorina</taxon>
        <taxon>Eimeriidae</taxon>
        <taxon>Eimeria</taxon>
    </lineage>
</organism>
<dbReference type="InterPro" id="IPR034904">
    <property type="entry name" value="FSCA_dom_sf"/>
</dbReference>
<feature type="region of interest" description="Disordered" evidence="1">
    <location>
        <begin position="150"/>
        <end position="212"/>
    </location>
</feature>
<accession>U6LB44</accession>
<sequence>MKESDKMTAEGNNPTPQVQRVHDAFIGSQYTANFFAPLRPCKAQFSACMQTQHAEQQQQQQRQQQSELRWGRRWLWDKDLRWQQQQIKELLLEERMQLLQHSQLMHPTSLLAAYAYEPRLPPLLHSAAAADETDKTPAAGAAAAAAEAAATRSKGKPLASKTKAAAQTAGAAAATPDAASDDSTTTGSSRDLSDSSSDNCSSSIGSDNCSNSSSSSSSCSSCSSSSNAHQLIDLKRAQLFSRAEPLTAREIYAAVRCITDPEHPYTLEELMVVLPEYIKKQQQQQQQQLQQLQHWRRLLTLLRTVDCWLIDIIS</sequence>
<reference evidence="2" key="2">
    <citation type="submission" date="2013-10" db="EMBL/GenBank/DDBJ databases">
        <authorList>
            <person name="Aslett M."/>
        </authorList>
    </citation>
    <scope>NUCLEOTIDE SEQUENCE [LARGE SCALE GENOMIC DNA]</scope>
    <source>
        <strain evidence="2">Houghton</strain>
    </source>
</reference>
<evidence type="ECO:0000313" key="3">
    <source>
        <dbReference type="Proteomes" id="UP000030750"/>
    </source>
</evidence>
<dbReference type="VEuPathDB" id="ToxoDB:EBH_0061810"/>
<evidence type="ECO:0000313" key="2">
    <source>
        <dbReference type="EMBL" id="CDJ45794.1"/>
    </source>
</evidence>
<dbReference type="Gene3D" id="3.30.300.130">
    <property type="entry name" value="Fe-S cluster assembly (FSCA)"/>
    <property type="match status" value="1"/>
</dbReference>
<reference evidence="2" key="1">
    <citation type="submission" date="2013-10" db="EMBL/GenBank/DDBJ databases">
        <title>Genomic analysis of the causative agents of coccidiosis in chickens.</title>
        <authorList>
            <person name="Reid A.J."/>
            <person name="Blake D."/>
            <person name="Billington K."/>
            <person name="Browne H."/>
            <person name="Dunn M."/>
            <person name="Hung S."/>
            <person name="Kawahara F."/>
            <person name="Miranda-Saavedra D."/>
            <person name="Mourier T."/>
            <person name="Nagra H."/>
            <person name="Otto T.D."/>
            <person name="Rawlings N."/>
            <person name="Sanchez A."/>
            <person name="Sanders M."/>
            <person name="Subramaniam C."/>
            <person name="Tay Y."/>
            <person name="Dear P."/>
            <person name="Doerig C."/>
            <person name="Gruber A."/>
            <person name="Parkinson J."/>
            <person name="Shirley M."/>
            <person name="Wan K.L."/>
            <person name="Berriman M."/>
            <person name="Tomley F."/>
            <person name="Pain A."/>
        </authorList>
    </citation>
    <scope>NUCLEOTIDE SEQUENCE [LARGE SCALE GENOMIC DNA]</scope>
    <source>
        <strain evidence="2">Houghton</strain>
    </source>
</reference>
<keyword evidence="3" id="KW-1185">Reference proteome</keyword>
<proteinExistence type="predicted"/>
<gene>
    <name evidence="2" type="ORF">EBH_0061810</name>
</gene>
<dbReference type="Proteomes" id="UP000030750">
    <property type="component" value="Unassembled WGS sequence"/>
</dbReference>
<evidence type="ECO:0000256" key="1">
    <source>
        <dbReference type="SAM" id="MobiDB-lite"/>
    </source>
</evidence>